<dbReference type="PANTHER" id="PTHR10670">
    <property type="entry name" value="DNA POLYMERASE EPSILON CATALYTIC SUBUNIT A"/>
    <property type="match status" value="1"/>
</dbReference>
<name>A0A3S4ZVW8_9PLAT</name>
<accession>A0A3S4ZVW8</accession>
<keyword evidence="1" id="KW-0004">4Fe-4S</keyword>
<keyword evidence="1" id="KW-0235">DNA replication</keyword>
<reference evidence="2" key="1">
    <citation type="submission" date="2018-11" db="EMBL/GenBank/DDBJ databases">
        <authorList>
            <consortium name="Pathogen Informatics"/>
        </authorList>
    </citation>
    <scope>NUCLEOTIDE SEQUENCE</scope>
</reference>
<dbReference type="GO" id="GO:0006297">
    <property type="term" value="P:nucleotide-excision repair, DNA gap filling"/>
    <property type="evidence" value="ECO:0007669"/>
    <property type="project" value="TreeGrafter"/>
</dbReference>
<dbReference type="GO" id="GO:0045004">
    <property type="term" value="P:DNA replication proofreading"/>
    <property type="evidence" value="ECO:0007669"/>
    <property type="project" value="TreeGrafter"/>
</dbReference>
<comment type="subcellular location">
    <subcellularLocation>
        <location evidence="1">Nucleus</location>
    </subcellularLocation>
</comment>
<keyword evidence="1" id="KW-0862">Zinc</keyword>
<dbReference type="GO" id="GO:0051539">
    <property type="term" value="F:4 iron, 4 sulfur cluster binding"/>
    <property type="evidence" value="ECO:0007669"/>
    <property type="project" value="UniProtKB-KW"/>
</dbReference>
<keyword evidence="1" id="KW-0408">Iron</keyword>
<keyword evidence="1" id="KW-0238">DNA-binding</keyword>
<keyword evidence="1" id="KW-0808">Transferase</keyword>
<keyword evidence="1" id="KW-0548">Nucleotidyltransferase</keyword>
<proteinExistence type="inferred from homology"/>
<keyword evidence="1" id="KW-0411">Iron-sulfur</keyword>
<dbReference type="GO" id="GO:0000278">
    <property type="term" value="P:mitotic cell cycle"/>
    <property type="evidence" value="ECO:0007669"/>
    <property type="project" value="TreeGrafter"/>
</dbReference>
<keyword evidence="1" id="KW-0863">Zinc-finger</keyword>
<keyword evidence="1" id="KW-0239">DNA-directed DNA polymerase</keyword>
<keyword evidence="1" id="KW-0539">Nucleus</keyword>
<dbReference type="GO" id="GO:0008270">
    <property type="term" value="F:zinc ion binding"/>
    <property type="evidence" value="ECO:0007669"/>
    <property type="project" value="UniProtKB-KW"/>
</dbReference>
<protein>
    <recommendedName>
        <fullName evidence="1">DNA polymerase epsilon catalytic subunit</fullName>
        <ecNumber evidence="1">2.7.7.7</ecNumber>
    </recommendedName>
</protein>
<keyword evidence="3" id="KW-1185">Reference proteome</keyword>
<evidence type="ECO:0000313" key="3">
    <source>
        <dbReference type="Proteomes" id="UP000784294"/>
    </source>
</evidence>
<evidence type="ECO:0000256" key="1">
    <source>
        <dbReference type="RuleBase" id="RU365029"/>
    </source>
</evidence>
<comment type="caution">
    <text evidence="2">The sequence shown here is derived from an EMBL/GenBank/DDBJ whole genome shotgun (WGS) entry which is preliminary data.</text>
</comment>
<comment type="cofactor">
    <cofactor evidence="1">
        <name>[4Fe-4S] cluster</name>
        <dbReference type="ChEBI" id="CHEBI:49883"/>
    </cofactor>
</comment>
<comment type="similarity">
    <text evidence="1">Belongs to the DNA polymerase type-B family.</text>
</comment>
<dbReference type="GO" id="GO:0008310">
    <property type="term" value="F:single-stranded DNA 3'-5' DNA exonuclease activity"/>
    <property type="evidence" value="ECO:0007669"/>
    <property type="project" value="TreeGrafter"/>
</dbReference>
<dbReference type="Proteomes" id="UP000784294">
    <property type="component" value="Unassembled WGS sequence"/>
</dbReference>
<comment type="function">
    <text evidence="1">DNA polymerase II participates in chromosomal DNA replication.</text>
</comment>
<keyword evidence="1" id="KW-0479">Metal-binding</keyword>
<dbReference type="GO" id="GO:0008622">
    <property type="term" value="C:epsilon DNA polymerase complex"/>
    <property type="evidence" value="ECO:0007669"/>
    <property type="project" value="InterPro"/>
</dbReference>
<dbReference type="OrthoDB" id="10060449at2759"/>
<dbReference type="GO" id="GO:0003677">
    <property type="term" value="F:DNA binding"/>
    <property type="evidence" value="ECO:0007669"/>
    <property type="project" value="UniProtKB-KW"/>
</dbReference>
<organism evidence="2 3">
    <name type="scientific">Protopolystoma xenopodis</name>
    <dbReference type="NCBI Taxonomy" id="117903"/>
    <lineage>
        <taxon>Eukaryota</taxon>
        <taxon>Metazoa</taxon>
        <taxon>Spiralia</taxon>
        <taxon>Lophotrochozoa</taxon>
        <taxon>Platyhelminthes</taxon>
        <taxon>Monogenea</taxon>
        <taxon>Polyopisthocotylea</taxon>
        <taxon>Polystomatidea</taxon>
        <taxon>Polystomatidae</taxon>
        <taxon>Protopolystoma</taxon>
    </lineage>
</organism>
<dbReference type="InterPro" id="IPR029703">
    <property type="entry name" value="POL2"/>
</dbReference>
<dbReference type="GO" id="GO:0006287">
    <property type="term" value="P:base-excision repair, gap-filling"/>
    <property type="evidence" value="ECO:0007669"/>
    <property type="project" value="TreeGrafter"/>
</dbReference>
<dbReference type="GO" id="GO:0003887">
    <property type="term" value="F:DNA-directed DNA polymerase activity"/>
    <property type="evidence" value="ECO:0007669"/>
    <property type="project" value="UniProtKB-KW"/>
</dbReference>
<dbReference type="AlphaFoldDB" id="A0A3S4ZVW8"/>
<dbReference type="EC" id="2.7.7.7" evidence="1"/>
<dbReference type="PANTHER" id="PTHR10670:SF0">
    <property type="entry name" value="DNA POLYMERASE EPSILON CATALYTIC SUBUNIT A"/>
    <property type="match status" value="1"/>
</dbReference>
<gene>
    <name evidence="2" type="ORF">PXEA_LOCUS14609</name>
</gene>
<dbReference type="GO" id="GO:0006272">
    <property type="term" value="P:leading strand elongation"/>
    <property type="evidence" value="ECO:0007669"/>
    <property type="project" value="TreeGrafter"/>
</dbReference>
<dbReference type="EMBL" id="CAAALY010049920">
    <property type="protein sequence ID" value="VEL21169.1"/>
    <property type="molecule type" value="Genomic_DNA"/>
</dbReference>
<evidence type="ECO:0000313" key="2">
    <source>
        <dbReference type="EMBL" id="VEL21169.1"/>
    </source>
</evidence>
<comment type="catalytic activity">
    <reaction evidence="1">
        <text>DNA(n) + a 2'-deoxyribonucleoside 5'-triphosphate = DNA(n+1) + diphosphate</text>
        <dbReference type="Rhea" id="RHEA:22508"/>
        <dbReference type="Rhea" id="RHEA-COMP:17339"/>
        <dbReference type="Rhea" id="RHEA-COMP:17340"/>
        <dbReference type="ChEBI" id="CHEBI:33019"/>
        <dbReference type="ChEBI" id="CHEBI:61560"/>
        <dbReference type="ChEBI" id="CHEBI:173112"/>
        <dbReference type="EC" id="2.7.7.7"/>
    </reaction>
</comment>
<sequence>MVWLLIQSPGSLGDQCGATSTTVSTQRSTSLHSVRLVVPRQFYVNLRVPKLVESGTLFCKVGAPVSASSAISLGSTKLASRMGHGFLLPRSHALYHLYEYKVPELVFQAHAIEMQAADLALPEVEGVYEMRFPSLFRAIVRLGCVCSLQPQANINRNRTDHSTTANNAAGANANTFQLDKLRFHSLASLPLGQQSYLPFGTLRRLFLFHYQSTILPTTTTGGIANLAPRQKEALRQVR</sequence>